<keyword evidence="19" id="KW-1185">Reference proteome</keyword>
<evidence type="ECO:0000256" key="6">
    <source>
        <dbReference type="ARBA" id="ARBA00022723"/>
    </source>
</evidence>
<dbReference type="GO" id="GO:0000139">
    <property type="term" value="C:Golgi membrane"/>
    <property type="evidence" value="ECO:0007669"/>
    <property type="project" value="UniProtKB-SubCell"/>
</dbReference>
<dbReference type="GO" id="GO:0005975">
    <property type="term" value="P:carbohydrate metabolic process"/>
    <property type="evidence" value="ECO:0007669"/>
    <property type="project" value="TreeGrafter"/>
</dbReference>
<evidence type="ECO:0000256" key="13">
    <source>
        <dbReference type="PIRSR" id="PIRSR605027-1"/>
    </source>
</evidence>
<accession>A0A8J1XH30</accession>
<gene>
    <name evidence="18" type="ORF">OFUS_LOCUS23561</name>
</gene>
<dbReference type="AlphaFoldDB" id="A0A8J1XH30"/>
<comment type="catalytic activity">
    <reaction evidence="12 17">
        <text>3-O-(beta-D-galactosyl-(1-&gt;3)-beta-D-galactosyl-(1-&gt;4)-beta-D-xylosyl)-L-seryl-[protein] + UDP-alpha-D-glucuronate = 3-O-(beta-D-GlcA-(1-&gt;3)-beta-D-Gal-(1-&gt;3)-beta-D-Gal-(1-&gt;4)-beta-D-Xyl)-L-seryl-[protein] + UDP + H(+)</text>
        <dbReference type="Rhea" id="RHEA:24168"/>
        <dbReference type="Rhea" id="RHEA-COMP:12571"/>
        <dbReference type="Rhea" id="RHEA-COMP:12573"/>
        <dbReference type="ChEBI" id="CHEBI:15378"/>
        <dbReference type="ChEBI" id="CHEBI:58052"/>
        <dbReference type="ChEBI" id="CHEBI:58223"/>
        <dbReference type="ChEBI" id="CHEBI:132090"/>
        <dbReference type="ChEBI" id="CHEBI:132093"/>
        <dbReference type="EC" id="2.4.1.135"/>
    </reaction>
</comment>
<evidence type="ECO:0000313" key="18">
    <source>
        <dbReference type="EMBL" id="CAH1799565.1"/>
    </source>
</evidence>
<keyword evidence="11 14" id="KW-0464">Manganese</keyword>
<evidence type="ECO:0000256" key="15">
    <source>
        <dbReference type="PIRSR" id="PIRSR605027-4"/>
    </source>
</evidence>
<evidence type="ECO:0000256" key="16">
    <source>
        <dbReference type="PIRSR" id="PIRSR605027-6"/>
    </source>
</evidence>
<keyword evidence="10 16" id="KW-0325">Glycoprotein</keyword>
<comment type="subcellular location">
    <subcellularLocation>
        <location evidence="17">Golgi apparatus membrane</location>
        <topology evidence="17">Single-pass type II membrane protein</topology>
    </subcellularLocation>
    <subcellularLocation>
        <location evidence="1">Membrane</location>
        <topology evidence="1">Single-pass type II membrane protein</topology>
    </subcellularLocation>
</comment>
<reference evidence="18" key="1">
    <citation type="submission" date="2022-03" db="EMBL/GenBank/DDBJ databases">
        <authorList>
            <person name="Martin C."/>
        </authorList>
    </citation>
    <scope>NUCLEOTIDE SEQUENCE</scope>
</reference>
<dbReference type="GO" id="GO:0015018">
    <property type="term" value="F:galactosylgalactosylxylosylprotein 3-beta-glucuronosyltransferase activity"/>
    <property type="evidence" value="ECO:0007669"/>
    <property type="project" value="UniProtKB-UniRule"/>
</dbReference>
<dbReference type="Gene3D" id="3.90.550.10">
    <property type="entry name" value="Spore Coat Polysaccharide Biosynthesis Protein SpsA, Chain A"/>
    <property type="match status" value="1"/>
</dbReference>
<comment type="pathway">
    <text evidence="17">Protein modification; protein glycosylation.</text>
</comment>
<dbReference type="OrthoDB" id="675023at2759"/>
<dbReference type="GO" id="GO:0046872">
    <property type="term" value="F:metal ion binding"/>
    <property type="evidence" value="ECO:0007669"/>
    <property type="project" value="UniProtKB-KW"/>
</dbReference>
<comment type="cofactor">
    <cofactor evidence="14 17">
        <name>Mn(2+)</name>
        <dbReference type="ChEBI" id="CHEBI:29035"/>
    </cofactor>
</comment>
<keyword evidence="17" id="KW-0333">Golgi apparatus</keyword>
<evidence type="ECO:0000256" key="9">
    <source>
        <dbReference type="ARBA" id="ARBA00023136"/>
    </source>
</evidence>
<dbReference type="EMBL" id="CAIIXF020000011">
    <property type="protein sequence ID" value="CAH1799565.1"/>
    <property type="molecule type" value="Genomic_DNA"/>
</dbReference>
<keyword evidence="5 17" id="KW-0812">Transmembrane</keyword>
<dbReference type="InterPro" id="IPR005027">
    <property type="entry name" value="Glyco_trans_43"/>
</dbReference>
<comment type="similarity">
    <text evidence="2 17">Belongs to the glycosyltransferase 43 family.</text>
</comment>
<feature type="site" description="Interaction with galactose moiety of substrate glycoprotein" evidence="15">
    <location>
        <position position="291"/>
    </location>
</feature>
<comment type="caution">
    <text evidence="18">The sequence shown here is derived from an EMBL/GenBank/DDBJ whole genome shotgun (WGS) entry which is preliminary data.</text>
</comment>
<name>A0A8J1XH30_OWEFU</name>
<feature type="glycosylation site" description="N-linked (GlcNAc...) asparagine" evidence="16">
    <location>
        <position position="366"/>
    </location>
</feature>
<evidence type="ECO:0000256" key="7">
    <source>
        <dbReference type="ARBA" id="ARBA00022968"/>
    </source>
</evidence>
<evidence type="ECO:0000256" key="17">
    <source>
        <dbReference type="RuleBase" id="RU363127"/>
    </source>
</evidence>
<evidence type="ECO:0000256" key="1">
    <source>
        <dbReference type="ARBA" id="ARBA00004606"/>
    </source>
</evidence>
<feature type="active site" description="Proton donor/acceptor" evidence="13">
    <location>
        <position position="346"/>
    </location>
</feature>
<evidence type="ECO:0000256" key="5">
    <source>
        <dbReference type="ARBA" id="ARBA00022692"/>
    </source>
</evidence>
<evidence type="ECO:0000256" key="3">
    <source>
        <dbReference type="ARBA" id="ARBA00012641"/>
    </source>
</evidence>
<evidence type="ECO:0000256" key="8">
    <source>
        <dbReference type="ARBA" id="ARBA00022989"/>
    </source>
</evidence>
<keyword evidence="9 17" id="KW-0472">Membrane</keyword>
<evidence type="ECO:0000256" key="14">
    <source>
        <dbReference type="PIRSR" id="PIRSR605027-3"/>
    </source>
</evidence>
<dbReference type="GO" id="GO:0050650">
    <property type="term" value="P:chondroitin sulfate proteoglycan biosynthetic process"/>
    <property type="evidence" value="ECO:0007669"/>
    <property type="project" value="TreeGrafter"/>
</dbReference>
<dbReference type="CDD" id="cd00218">
    <property type="entry name" value="GlcAT-I"/>
    <property type="match status" value="1"/>
</dbReference>
<dbReference type="FunFam" id="3.90.550.10:FF:000044">
    <property type="entry name" value="Galactosylgalactosylxylosylprotein 3-beta-glucuronosyltransferase"/>
    <property type="match status" value="1"/>
</dbReference>
<dbReference type="InterPro" id="IPR029044">
    <property type="entry name" value="Nucleotide-diphossugar_trans"/>
</dbReference>
<keyword evidence="7 17" id="KW-0735">Signal-anchor</keyword>
<sequence>MSPSGSGFHDVNEKLVKFKGKPLGSWKNDPRGISESHPSVYACHKFNTGLTEYVHSIGYTMGMYCRKGMRFYKAPNVLLFIVITVMFVIFKISREKYTIEMRQRQHGTREPIENMAEILDSVSSSIGTSIPDDRTQHFDVHDKKSNILQFGPRVTDNVNLPWIYMITPTYDRPQRMADITRLAQTLSLVPNLHWIIIEDSDKPTTLLPATVRRLGIRLTYLAQKSIRIRASRGMSQRNVCLKWLQENHNGSGVIYFGDDDNTYDIRIFEEMRYTNKISMWPVGIVANMMFEGPVVKNGKVIKFVSGWSAGRKYAIDMSGFSFSVSYWKSQAYPVFPIKMVKAGHYEDEFLKLLNFKMAEIEPKASNGTQILVWHTQTVKPNVKKITITNDLKGTNIEKLQT</sequence>
<feature type="transmembrane region" description="Helical" evidence="17">
    <location>
        <begin position="71"/>
        <end position="90"/>
    </location>
</feature>
<evidence type="ECO:0000256" key="10">
    <source>
        <dbReference type="ARBA" id="ARBA00023180"/>
    </source>
</evidence>
<keyword evidence="8 17" id="KW-1133">Transmembrane helix</keyword>
<dbReference type="Pfam" id="PF03360">
    <property type="entry name" value="Glyco_transf_43"/>
    <property type="match status" value="1"/>
</dbReference>
<dbReference type="Proteomes" id="UP000749559">
    <property type="component" value="Unassembled WGS sequence"/>
</dbReference>
<keyword evidence="6 14" id="KW-0479">Metal-binding</keyword>
<keyword evidence="4 17" id="KW-0808">Transferase</keyword>
<dbReference type="PANTHER" id="PTHR10896:SF50">
    <property type="entry name" value="GALACTOSYLGALACTOSYLXYLOSYLPROTEIN 3-BETA-GLUCURONOSYLTRANSFERASE P"/>
    <property type="match status" value="1"/>
</dbReference>
<dbReference type="PANTHER" id="PTHR10896">
    <property type="entry name" value="GALACTOSYLGALACTOSYLXYLOSYLPROTEIN 3-BETA-GLUCURONOSYLTRANSFERASE BETA-1,3-GLUCURONYLTRANSFERASE"/>
    <property type="match status" value="1"/>
</dbReference>
<feature type="binding site" evidence="14">
    <location>
        <position position="260"/>
    </location>
    <ligand>
        <name>Mn(2+)</name>
        <dbReference type="ChEBI" id="CHEBI:29035"/>
    </ligand>
</feature>
<organism evidence="18 19">
    <name type="scientific">Owenia fusiformis</name>
    <name type="common">Polychaete worm</name>
    <dbReference type="NCBI Taxonomy" id="6347"/>
    <lineage>
        <taxon>Eukaryota</taxon>
        <taxon>Metazoa</taxon>
        <taxon>Spiralia</taxon>
        <taxon>Lophotrochozoa</taxon>
        <taxon>Annelida</taxon>
        <taxon>Polychaeta</taxon>
        <taxon>Sedentaria</taxon>
        <taxon>Canalipalpata</taxon>
        <taxon>Sabellida</taxon>
        <taxon>Oweniida</taxon>
        <taxon>Oweniidae</taxon>
        <taxon>Owenia</taxon>
    </lineage>
</organism>
<dbReference type="SUPFAM" id="SSF53448">
    <property type="entry name" value="Nucleotide-diphospho-sugar transferases"/>
    <property type="match status" value="1"/>
</dbReference>
<evidence type="ECO:0000256" key="11">
    <source>
        <dbReference type="ARBA" id="ARBA00023211"/>
    </source>
</evidence>
<dbReference type="UniPathway" id="UPA00378"/>
<evidence type="ECO:0000256" key="4">
    <source>
        <dbReference type="ARBA" id="ARBA00022679"/>
    </source>
</evidence>
<evidence type="ECO:0000256" key="12">
    <source>
        <dbReference type="ARBA" id="ARBA00047979"/>
    </source>
</evidence>
<proteinExistence type="inferred from homology"/>
<evidence type="ECO:0000256" key="2">
    <source>
        <dbReference type="ARBA" id="ARBA00007706"/>
    </source>
</evidence>
<dbReference type="EC" id="2.4.1.135" evidence="3 17"/>
<protein>
    <recommendedName>
        <fullName evidence="3 17">Galactosylgalactosylxylosylprotein 3-beta-glucuronosyltransferase</fullName>
        <ecNumber evidence="3 17">2.4.1.135</ecNumber>
    </recommendedName>
</protein>
<evidence type="ECO:0000313" key="19">
    <source>
        <dbReference type="Proteomes" id="UP000749559"/>
    </source>
</evidence>